<keyword evidence="4" id="KW-1185">Reference proteome</keyword>
<dbReference type="GO" id="GO:0043041">
    <property type="term" value="P:amino acid activation for nonribosomal peptide biosynthetic process"/>
    <property type="evidence" value="ECO:0007669"/>
    <property type="project" value="TreeGrafter"/>
</dbReference>
<dbReference type="Gene3D" id="3.40.50.12780">
    <property type="entry name" value="N-terminal domain of ligase-like"/>
    <property type="match status" value="1"/>
</dbReference>
<dbReference type="GO" id="GO:0005737">
    <property type="term" value="C:cytoplasm"/>
    <property type="evidence" value="ECO:0007669"/>
    <property type="project" value="TreeGrafter"/>
</dbReference>
<accession>A0A7X2NGK9</accession>
<protein>
    <submittedName>
        <fullName evidence="3">Amino acid adenylation domain-containing protein</fullName>
    </submittedName>
</protein>
<dbReference type="InterPro" id="IPR045851">
    <property type="entry name" value="AMP-bd_C_sf"/>
</dbReference>
<feature type="domain" description="AMP-dependent synthetase/ligase" evidence="2">
    <location>
        <begin position="75"/>
        <end position="416"/>
    </location>
</feature>
<keyword evidence="1" id="KW-1133">Transmembrane helix</keyword>
<dbReference type="PANTHER" id="PTHR45527">
    <property type="entry name" value="NONRIBOSOMAL PEPTIDE SYNTHETASE"/>
    <property type="match status" value="1"/>
</dbReference>
<dbReference type="AlphaFoldDB" id="A0A7X2NGK9"/>
<dbReference type="CDD" id="cd05930">
    <property type="entry name" value="A_NRPS"/>
    <property type="match status" value="1"/>
</dbReference>
<proteinExistence type="predicted"/>
<reference evidence="3 4" key="1">
    <citation type="submission" date="2019-08" db="EMBL/GenBank/DDBJ databases">
        <title>In-depth cultivation of the pig gut microbiome towards novel bacterial diversity and tailored functional studies.</title>
        <authorList>
            <person name="Wylensek D."/>
            <person name="Hitch T.C.A."/>
            <person name="Clavel T."/>
        </authorList>
    </citation>
    <scope>NUCLEOTIDE SEQUENCE [LARGE SCALE GENOMIC DNA]</scope>
    <source>
        <strain evidence="3 4">RF-744-FAT-4</strain>
    </source>
</reference>
<dbReference type="RefSeq" id="WP_154576483.1">
    <property type="nucleotide sequence ID" value="NZ_VUMO01000008.1"/>
</dbReference>
<dbReference type="EMBL" id="VUMO01000008">
    <property type="protein sequence ID" value="MSS20099.1"/>
    <property type="molecule type" value="Genomic_DNA"/>
</dbReference>
<evidence type="ECO:0000313" key="3">
    <source>
        <dbReference type="EMBL" id="MSS20099.1"/>
    </source>
</evidence>
<dbReference type="GO" id="GO:0044550">
    <property type="term" value="P:secondary metabolite biosynthetic process"/>
    <property type="evidence" value="ECO:0007669"/>
    <property type="project" value="TreeGrafter"/>
</dbReference>
<dbReference type="Proteomes" id="UP000461754">
    <property type="component" value="Unassembled WGS sequence"/>
</dbReference>
<feature type="transmembrane region" description="Helical" evidence="1">
    <location>
        <begin position="41"/>
        <end position="59"/>
    </location>
</feature>
<evidence type="ECO:0000259" key="2">
    <source>
        <dbReference type="Pfam" id="PF00501"/>
    </source>
</evidence>
<dbReference type="Gene3D" id="3.30.300.30">
    <property type="match status" value="1"/>
</dbReference>
<keyword evidence="1" id="KW-0472">Membrane</keyword>
<dbReference type="PANTHER" id="PTHR45527:SF1">
    <property type="entry name" value="FATTY ACID SYNTHASE"/>
    <property type="match status" value="1"/>
</dbReference>
<sequence>MRNTIYQTFASGEINSLTASPWGLAAGLFFVLPKTRTRRHLLIFLKGTLTAALGLALILKANQEDKTMDPIWKVFKETCVKHGEQTAIIDGHHRLTWREVKTYADRAGRFLSAHGVKPGVPVVLRMKKSWQAVCMMYGTVAAGGYYVFVDPDQPEKRLRSILNTLQTGILIQDSVDFESLPGYTAEAALNSRRYFCKRSEADASDPLYAVFTSGSTGEPKGVLVSRGAVAQFMQHFIEMSGLAARDVIGNQAPFDFDVSVKDLYGACFTGASVVLIPKVDFAMPKALMDCLTDNRVTVLIWAVSALCIVSTFKGFDYRTPKALRLVMFSGEVMPMKHLKIWQDHLPGAAFINLYGPSEITCNALYYRVKGGEDRLPIGVPFDGRQVLLLDLAGNIITEDDVTGEICICGESIGMGYIGRPDLTNKVFRTIYGMRSYCTGDLGYRENGQFFFVGRADDQIKLMGHRIELGEIEKAMGQIQAVERACVTYDPEKKRMTGWYTGEIESRQLRRALKDSLPAYMIPTKLRRLETFPVNSHGKIDRRKLKEAV</sequence>
<comment type="caution">
    <text evidence="3">The sequence shown here is derived from an EMBL/GenBank/DDBJ whole genome shotgun (WGS) entry which is preliminary data.</text>
</comment>
<organism evidence="3 4">
    <name type="scientific">Pseudoramibacter porci</name>
    <dbReference type="NCBI Taxonomy" id="2606631"/>
    <lineage>
        <taxon>Bacteria</taxon>
        <taxon>Bacillati</taxon>
        <taxon>Bacillota</taxon>
        <taxon>Clostridia</taxon>
        <taxon>Eubacteriales</taxon>
        <taxon>Eubacteriaceae</taxon>
        <taxon>Pseudoramibacter</taxon>
    </lineage>
</organism>
<name>A0A7X2NGK9_9FIRM</name>
<dbReference type="SUPFAM" id="SSF56801">
    <property type="entry name" value="Acetyl-CoA synthetase-like"/>
    <property type="match status" value="1"/>
</dbReference>
<dbReference type="GO" id="GO:0031177">
    <property type="term" value="F:phosphopantetheine binding"/>
    <property type="evidence" value="ECO:0007669"/>
    <property type="project" value="TreeGrafter"/>
</dbReference>
<keyword evidence="1" id="KW-0812">Transmembrane</keyword>
<dbReference type="InterPro" id="IPR000873">
    <property type="entry name" value="AMP-dep_synth/lig_dom"/>
</dbReference>
<dbReference type="InterPro" id="IPR042099">
    <property type="entry name" value="ANL_N_sf"/>
</dbReference>
<evidence type="ECO:0000313" key="4">
    <source>
        <dbReference type="Proteomes" id="UP000461754"/>
    </source>
</evidence>
<dbReference type="Pfam" id="PF00501">
    <property type="entry name" value="AMP-binding"/>
    <property type="match status" value="1"/>
</dbReference>
<evidence type="ECO:0000256" key="1">
    <source>
        <dbReference type="SAM" id="Phobius"/>
    </source>
</evidence>
<gene>
    <name evidence="3" type="ORF">FYJ52_06775</name>
</gene>